<dbReference type="AlphaFoldDB" id="A0A8J5UX22"/>
<evidence type="ECO:0000256" key="1">
    <source>
        <dbReference type="SAM" id="MobiDB-lite"/>
    </source>
</evidence>
<keyword evidence="3" id="KW-1185">Reference proteome</keyword>
<evidence type="ECO:0000313" key="2">
    <source>
        <dbReference type="EMBL" id="KAG7663425.1"/>
    </source>
</evidence>
<gene>
    <name evidence="2" type="ORF">J8A68_003077</name>
</gene>
<dbReference type="Proteomes" id="UP000694255">
    <property type="component" value="Unassembled WGS sequence"/>
</dbReference>
<accession>A0A8J5UX22</accession>
<evidence type="ECO:0000313" key="3">
    <source>
        <dbReference type="Proteomes" id="UP000694255"/>
    </source>
</evidence>
<reference evidence="2 3" key="1">
    <citation type="journal article" date="2021" name="DNA Res.">
        <title>Genome analysis of Candida subhashii reveals its hybrid nature and dual mitochondrial genome conformations.</title>
        <authorList>
            <person name="Mixao V."/>
            <person name="Hegedusova E."/>
            <person name="Saus E."/>
            <person name="Pryszcz L.P."/>
            <person name="Cillingova A."/>
            <person name="Nosek J."/>
            <person name="Gabaldon T."/>
        </authorList>
    </citation>
    <scope>NUCLEOTIDE SEQUENCE [LARGE SCALE GENOMIC DNA]</scope>
    <source>
        <strain evidence="2 3">CBS 10753</strain>
    </source>
</reference>
<dbReference type="GeneID" id="73469878"/>
<proteinExistence type="predicted"/>
<feature type="region of interest" description="Disordered" evidence="1">
    <location>
        <begin position="1"/>
        <end position="31"/>
    </location>
</feature>
<feature type="compositionally biased region" description="Basic and acidic residues" evidence="1">
    <location>
        <begin position="21"/>
        <end position="30"/>
    </location>
</feature>
<sequence>MPLFGSGKPQKEDENMNTSPTKEDSSKPDLVDTLQNAATESQEKHHFHLFEGMSGKNKDDDDMEDFINLVG</sequence>
<dbReference type="EMBL" id="JAGSYN010000138">
    <property type="protein sequence ID" value="KAG7663425.1"/>
    <property type="molecule type" value="Genomic_DNA"/>
</dbReference>
<dbReference type="RefSeq" id="XP_049263657.1">
    <property type="nucleotide sequence ID" value="XM_049406894.1"/>
</dbReference>
<comment type="caution">
    <text evidence="2">The sequence shown here is derived from an EMBL/GenBank/DDBJ whole genome shotgun (WGS) entry which is preliminary data.</text>
</comment>
<organism evidence="2 3">
    <name type="scientific">[Candida] subhashii</name>
    <dbReference type="NCBI Taxonomy" id="561895"/>
    <lineage>
        <taxon>Eukaryota</taxon>
        <taxon>Fungi</taxon>
        <taxon>Dikarya</taxon>
        <taxon>Ascomycota</taxon>
        <taxon>Saccharomycotina</taxon>
        <taxon>Pichiomycetes</taxon>
        <taxon>Debaryomycetaceae</taxon>
        <taxon>Spathaspora</taxon>
    </lineage>
</organism>
<protein>
    <submittedName>
        <fullName evidence="2">Uncharacterized protein</fullName>
    </submittedName>
</protein>
<name>A0A8J5UX22_9ASCO</name>